<evidence type="ECO:0000313" key="3">
    <source>
        <dbReference type="Proteomes" id="UP001332243"/>
    </source>
</evidence>
<evidence type="ECO:0000259" key="1">
    <source>
        <dbReference type="Pfam" id="PF14339"/>
    </source>
</evidence>
<dbReference type="Proteomes" id="UP001332243">
    <property type="component" value="Unassembled WGS sequence"/>
</dbReference>
<sequence>MTKVSQLTVPLYGTNFGVDFNPAADRLRVVSDYGQNLRHNLADHSTTEDAVLTTPPSSGPTRAITAAAYTNNDLNGATATTLFVINPTTDEVVIQSPANNGTLAATGKLGVDVTASAGFDIYADLTNGRTTSNTAFAALTPAHGSATLYSIDLLTGAASSVGMFPLDVGDLAIVLDTY</sequence>
<reference evidence="2 3" key="1">
    <citation type="submission" date="2024-01" db="EMBL/GenBank/DDBJ databases">
        <title>Genome insights into Plantactinospora sonchi sp. nov.</title>
        <authorList>
            <person name="Wang L."/>
        </authorList>
    </citation>
    <scope>NUCLEOTIDE SEQUENCE [LARGE SCALE GENOMIC DNA]</scope>
    <source>
        <strain evidence="2 3">NEAU-QY2</strain>
    </source>
</reference>
<organism evidence="2 3">
    <name type="scientific">Plantactinospora sonchi</name>
    <dbReference type="NCBI Taxonomy" id="1544735"/>
    <lineage>
        <taxon>Bacteria</taxon>
        <taxon>Bacillati</taxon>
        <taxon>Actinomycetota</taxon>
        <taxon>Actinomycetes</taxon>
        <taxon>Micromonosporales</taxon>
        <taxon>Micromonosporaceae</taxon>
        <taxon>Plantactinospora</taxon>
    </lineage>
</organism>
<gene>
    <name evidence="2" type="ORF">V1633_06325</name>
</gene>
<comment type="caution">
    <text evidence="2">The sequence shown here is derived from an EMBL/GenBank/DDBJ whole genome shotgun (WGS) entry which is preliminary data.</text>
</comment>
<protein>
    <submittedName>
        <fullName evidence="2">DUF4394 domain-containing protein</fullName>
    </submittedName>
</protein>
<proteinExistence type="predicted"/>
<dbReference type="EMBL" id="JAZGQK010000005">
    <property type="protein sequence ID" value="MEE6258108.1"/>
    <property type="molecule type" value="Genomic_DNA"/>
</dbReference>
<feature type="domain" description="DUF4394" evidence="1">
    <location>
        <begin position="2"/>
        <end position="172"/>
    </location>
</feature>
<keyword evidence="3" id="KW-1185">Reference proteome</keyword>
<dbReference type="InterPro" id="IPR025507">
    <property type="entry name" value="DUF4394"/>
</dbReference>
<name>A0ABU7RNQ0_9ACTN</name>
<evidence type="ECO:0000313" key="2">
    <source>
        <dbReference type="EMBL" id="MEE6258108.1"/>
    </source>
</evidence>
<dbReference type="Pfam" id="PF14339">
    <property type="entry name" value="DUF4394"/>
    <property type="match status" value="1"/>
</dbReference>
<accession>A0ABU7RNQ0</accession>